<dbReference type="RefSeq" id="XP_060292259.1">
    <property type="nucleotide sequence ID" value="XM_060438532.1"/>
</dbReference>
<dbReference type="EMBL" id="JAUIRO010000006">
    <property type="protein sequence ID" value="KAK0708955.1"/>
    <property type="molecule type" value="Genomic_DNA"/>
</dbReference>
<dbReference type="Proteomes" id="UP001172101">
    <property type="component" value="Unassembled WGS sequence"/>
</dbReference>
<gene>
    <name evidence="1" type="ORF">B0T26DRAFT_654297</name>
</gene>
<evidence type="ECO:0008006" key="3">
    <source>
        <dbReference type="Google" id="ProtNLM"/>
    </source>
</evidence>
<dbReference type="AlphaFoldDB" id="A0AA40A460"/>
<organism evidence="1 2">
    <name type="scientific">Lasiosphaeria miniovina</name>
    <dbReference type="NCBI Taxonomy" id="1954250"/>
    <lineage>
        <taxon>Eukaryota</taxon>
        <taxon>Fungi</taxon>
        <taxon>Dikarya</taxon>
        <taxon>Ascomycota</taxon>
        <taxon>Pezizomycotina</taxon>
        <taxon>Sordariomycetes</taxon>
        <taxon>Sordariomycetidae</taxon>
        <taxon>Sordariales</taxon>
        <taxon>Lasiosphaeriaceae</taxon>
        <taxon>Lasiosphaeria</taxon>
    </lineage>
</organism>
<reference evidence="1" key="1">
    <citation type="submission" date="2023-06" db="EMBL/GenBank/DDBJ databases">
        <title>Genome-scale phylogeny and comparative genomics of the fungal order Sordariales.</title>
        <authorList>
            <consortium name="Lawrence Berkeley National Laboratory"/>
            <person name="Hensen N."/>
            <person name="Bonometti L."/>
            <person name="Westerberg I."/>
            <person name="Brannstrom I.O."/>
            <person name="Guillou S."/>
            <person name="Cros-Aarteil S."/>
            <person name="Calhoun S."/>
            <person name="Haridas S."/>
            <person name="Kuo A."/>
            <person name="Mondo S."/>
            <person name="Pangilinan J."/>
            <person name="Riley R."/>
            <person name="LaButti K."/>
            <person name="Andreopoulos B."/>
            <person name="Lipzen A."/>
            <person name="Chen C."/>
            <person name="Yanf M."/>
            <person name="Daum C."/>
            <person name="Ng V."/>
            <person name="Clum A."/>
            <person name="Steindorff A."/>
            <person name="Ohm R."/>
            <person name="Martin F."/>
            <person name="Silar P."/>
            <person name="Natvig D."/>
            <person name="Lalanne C."/>
            <person name="Gautier V."/>
            <person name="Ament-velasquez S.L."/>
            <person name="Kruys A."/>
            <person name="Hutchinson M.I."/>
            <person name="Powell A.J."/>
            <person name="Barry K."/>
            <person name="Miller A.N."/>
            <person name="Grigoriev I.V."/>
            <person name="Debuchy R."/>
            <person name="Gladieux P."/>
            <person name="Thoren M.H."/>
            <person name="Johannesson H."/>
        </authorList>
    </citation>
    <scope>NUCLEOTIDE SEQUENCE</scope>
    <source>
        <strain evidence="1">SMH2392-1A</strain>
    </source>
</reference>
<proteinExistence type="predicted"/>
<sequence length="68" mass="7939">MEQSQNERDKRVEELWTKLDPAGTGELDLKGLQKGLRRIDHREHFYSLFSVAFTRACLAPLFCLDRVC</sequence>
<evidence type="ECO:0000313" key="1">
    <source>
        <dbReference type="EMBL" id="KAK0708955.1"/>
    </source>
</evidence>
<protein>
    <recommendedName>
        <fullName evidence="3">EF-hand domain-containing protein</fullName>
    </recommendedName>
</protein>
<name>A0AA40A460_9PEZI</name>
<dbReference type="Gene3D" id="1.10.238.10">
    <property type="entry name" value="EF-hand"/>
    <property type="match status" value="1"/>
</dbReference>
<evidence type="ECO:0000313" key="2">
    <source>
        <dbReference type="Proteomes" id="UP001172101"/>
    </source>
</evidence>
<keyword evidence="2" id="KW-1185">Reference proteome</keyword>
<dbReference type="GeneID" id="85321802"/>
<accession>A0AA40A460</accession>
<comment type="caution">
    <text evidence="1">The sequence shown here is derived from an EMBL/GenBank/DDBJ whole genome shotgun (WGS) entry which is preliminary data.</text>
</comment>